<keyword evidence="4" id="KW-0678">Repressor</keyword>
<evidence type="ECO:0000313" key="8">
    <source>
        <dbReference type="EMBL" id="KAF6025451.1"/>
    </source>
</evidence>
<protein>
    <recommendedName>
        <fullName evidence="3">Mediator of RNA polymerase II transcription subunit 13</fullName>
    </recommendedName>
</protein>
<dbReference type="GO" id="GO:0016592">
    <property type="term" value="C:mediator complex"/>
    <property type="evidence" value="ECO:0007669"/>
    <property type="project" value="TreeGrafter"/>
</dbReference>
<dbReference type="PANTHER" id="PTHR48249:SF3">
    <property type="entry name" value="MEDIATOR OF RNA POLYMERASE II TRANSCRIPTION SUBUNIT 13"/>
    <property type="match status" value="1"/>
</dbReference>
<dbReference type="OrthoDB" id="103819at2759"/>
<proteinExistence type="inferred from homology"/>
<dbReference type="Proteomes" id="UP000593567">
    <property type="component" value="Unassembled WGS sequence"/>
</dbReference>
<dbReference type="GO" id="GO:0003713">
    <property type="term" value="F:transcription coactivator activity"/>
    <property type="evidence" value="ECO:0007669"/>
    <property type="project" value="TreeGrafter"/>
</dbReference>
<reference evidence="8" key="1">
    <citation type="submission" date="2020-06" db="EMBL/GenBank/DDBJ databases">
        <title>Draft genome of Bugula neritina, a colonial animal packing powerful symbionts and potential medicines.</title>
        <authorList>
            <person name="Rayko M."/>
        </authorList>
    </citation>
    <scope>NUCLEOTIDE SEQUENCE [LARGE SCALE GENOMIC DNA]</scope>
    <source>
        <strain evidence="8">Kwan_BN1</strain>
    </source>
</reference>
<evidence type="ECO:0000256" key="7">
    <source>
        <dbReference type="ARBA" id="ARBA00023242"/>
    </source>
</evidence>
<name>A0A7J7JIJ0_BUGNE</name>
<evidence type="ECO:0000256" key="2">
    <source>
        <dbReference type="ARBA" id="ARBA00009354"/>
    </source>
</evidence>
<keyword evidence="6" id="KW-0804">Transcription</keyword>
<dbReference type="AlphaFoldDB" id="A0A7J7JIJ0"/>
<evidence type="ECO:0000256" key="1">
    <source>
        <dbReference type="ARBA" id="ARBA00004123"/>
    </source>
</evidence>
<organism evidence="8 9">
    <name type="scientific">Bugula neritina</name>
    <name type="common">Brown bryozoan</name>
    <name type="synonym">Sertularia neritina</name>
    <dbReference type="NCBI Taxonomy" id="10212"/>
    <lineage>
        <taxon>Eukaryota</taxon>
        <taxon>Metazoa</taxon>
        <taxon>Spiralia</taxon>
        <taxon>Lophotrochozoa</taxon>
        <taxon>Bryozoa</taxon>
        <taxon>Gymnolaemata</taxon>
        <taxon>Cheilostomatida</taxon>
        <taxon>Flustrina</taxon>
        <taxon>Buguloidea</taxon>
        <taxon>Bugulidae</taxon>
        <taxon>Bugula</taxon>
    </lineage>
</organism>
<dbReference type="GO" id="GO:0045944">
    <property type="term" value="P:positive regulation of transcription by RNA polymerase II"/>
    <property type="evidence" value="ECO:0007669"/>
    <property type="project" value="TreeGrafter"/>
</dbReference>
<comment type="similarity">
    <text evidence="2">Belongs to the Mediator complex subunit 13 family.</text>
</comment>
<gene>
    <name evidence="8" type="ORF">EB796_016227</name>
</gene>
<evidence type="ECO:0000256" key="6">
    <source>
        <dbReference type="ARBA" id="ARBA00023163"/>
    </source>
</evidence>
<evidence type="ECO:0000256" key="4">
    <source>
        <dbReference type="ARBA" id="ARBA00022491"/>
    </source>
</evidence>
<keyword evidence="5" id="KW-0805">Transcription regulation</keyword>
<evidence type="ECO:0000313" key="9">
    <source>
        <dbReference type="Proteomes" id="UP000593567"/>
    </source>
</evidence>
<comment type="subcellular location">
    <subcellularLocation>
        <location evidence="1">Nucleus</location>
    </subcellularLocation>
</comment>
<dbReference type="InterPro" id="IPR051139">
    <property type="entry name" value="Mediator_complx_sub13"/>
</dbReference>
<keyword evidence="9" id="KW-1185">Reference proteome</keyword>
<sequence length="235" mass="25821">MSPSSAGGFYPPGRTPLGLGPLEMLQSPASAFSMPPKSAAGLSSVENPSTHGAASAFNAQSLPEAQSLLVNMTISDSMLNLYKDQNFDSCNLCVCNMNILGNDLGLYLPREKYEAQYKCSCGFSAVTNRYYGYCSGLFYEDECEIVSHRDDRFDKLKLRPLAESSPQEVNKVILNQLKEQFLSCAPSLLTRYAAFSRSAVSNSTKKLEFDHQDVCAVIMAALNTGQYIQEYLHCI</sequence>
<evidence type="ECO:0000256" key="3">
    <source>
        <dbReference type="ARBA" id="ARBA00019618"/>
    </source>
</evidence>
<keyword evidence="7" id="KW-0539">Nucleus</keyword>
<dbReference type="EMBL" id="VXIV02002458">
    <property type="protein sequence ID" value="KAF6025451.1"/>
    <property type="molecule type" value="Genomic_DNA"/>
</dbReference>
<evidence type="ECO:0000256" key="5">
    <source>
        <dbReference type="ARBA" id="ARBA00023015"/>
    </source>
</evidence>
<comment type="caution">
    <text evidence="8">The sequence shown here is derived from an EMBL/GenBank/DDBJ whole genome shotgun (WGS) entry which is preliminary data.</text>
</comment>
<dbReference type="PANTHER" id="PTHR48249">
    <property type="entry name" value="MEDIATOR OF RNA POLYMERASE II TRANSCRIPTION SUBUNIT 13"/>
    <property type="match status" value="1"/>
</dbReference>
<accession>A0A7J7JIJ0</accession>